<accession>A0A3N9WSM6</accession>
<keyword evidence="2" id="KW-0812">Transmembrane</keyword>
<protein>
    <submittedName>
        <fullName evidence="3">Uncharacterized protein</fullName>
    </submittedName>
</protein>
<sequence>MNDDFRNVYRELADDARNYSDPERALAVGRRRRRTLLAAPALAVAVAVVAVGTWVTVRPSVPTGTPGNQATEVTTAASSPVPTLSPPPTAPALPPGAVGRASFAYAGCRSGCPGLAVVGDRQFIIPGQERNPGSSAMLLSLSPDGRWLGYPAGDGYVVRDLTGTRTMAFPPSESGRRTAAWFWSADSKRLLVSDFREGNDNTYTLVDVLTGSRTPAVMPAAGTPLALTNEGEIVSRARDQQPEPVRVLTLTVSAIGDATGRSVTIDASAILAQNESLLPGSVLVDPDAGGYLLGVGTADGISTGVLRVAADGRVVERVVDLPRDTRNREFWNVLGVNGDGLLLSRQTNDTGRQATTVVAVTGKALRDLVALPHESIVAVPGASAR</sequence>
<comment type="caution">
    <text evidence="3">The sequence shown here is derived from an EMBL/GenBank/DDBJ whole genome shotgun (WGS) entry which is preliminary data.</text>
</comment>
<name>A0A3N9WSM6_9ACTN</name>
<feature type="compositionally biased region" description="Pro residues" evidence="1">
    <location>
        <begin position="83"/>
        <end position="93"/>
    </location>
</feature>
<evidence type="ECO:0000313" key="3">
    <source>
        <dbReference type="EMBL" id="RQX03905.1"/>
    </source>
</evidence>
<reference evidence="3 4" key="1">
    <citation type="submission" date="2018-05" db="EMBL/GenBank/DDBJ databases">
        <title>Micromonospora from Atacama Desert.</title>
        <authorList>
            <person name="Carro L."/>
            <person name="Goodfellow M."/>
            <person name="Klenk H.-P."/>
        </authorList>
    </citation>
    <scope>NUCLEOTIDE SEQUENCE [LARGE SCALE GENOMIC DNA]</scope>
    <source>
        <strain evidence="3 4">LB32</strain>
    </source>
</reference>
<evidence type="ECO:0000256" key="1">
    <source>
        <dbReference type="SAM" id="MobiDB-lite"/>
    </source>
</evidence>
<evidence type="ECO:0000256" key="2">
    <source>
        <dbReference type="SAM" id="Phobius"/>
    </source>
</evidence>
<keyword evidence="2" id="KW-0472">Membrane</keyword>
<dbReference type="OrthoDB" id="3512367at2"/>
<keyword evidence="4" id="KW-1185">Reference proteome</keyword>
<feature type="region of interest" description="Disordered" evidence="1">
    <location>
        <begin position="59"/>
        <end position="93"/>
    </location>
</feature>
<dbReference type="SUPFAM" id="SSF82171">
    <property type="entry name" value="DPP6 N-terminal domain-like"/>
    <property type="match status" value="1"/>
</dbReference>
<feature type="compositionally biased region" description="Polar residues" evidence="1">
    <location>
        <begin position="62"/>
        <end position="73"/>
    </location>
</feature>
<evidence type="ECO:0000313" key="4">
    <source>
        <dbReference type="Proteomes" id="UP000266889"/>
    </source>
</evidence>
<keyword evidence="2" id="KW-1133">Transmembrane helix</keyword>
<dbReference type="RefSeq" id="WP_124861074.1">
    <property type="nucleotide sequence ID" value="NZ_QGSY01000284.1"/>
</dbReference>
<proteinExistence type="predicted"/>
<dbReference type="EMBL" id="QGSY01000284">
    <property type="protein sequence ID" value="RQX03905.1"/>
    <property type="molecule type" value="Genomic_DNA"/>
</dbReference>
<dbReference type="Proteomes" id="UP000266889">
    <property type="component" value="Unassembled WGS sequence"/>
</dbReference>
<feature type="transmembrane region" description="Helical" evidence="2">
    <location>
        <begin position="36"/>
        <end position="57"/>
    </location>
</feature>
<organism evidence="3 4">
    <name type="scientific">Micromonospora arida</name>
    <dbReference type="NCBI Taxonomy" id="2203715"/>
    <lineage>
        <taxon>Bacteria</taxon>
        <taxon>Bacillati</taxon>
        <taxon>Actinomycetota</taxon>
        <taxon>Actinomycetes</taxon>
        <taxon>Micromonosporales</taxon>
        <taxon>Micromonosporaceae</taxon>
        <taxon>Micromonospora</taxon>
    </lineage>
</organism>
<gene>
    <name evidence="3" type="ORF">DLJ58_29030</name>
</gene>
<dbReference type="AlphaFoldDB" id="A0A3N9WSM6"/>